<dbReference type="AlphaFoldDB" id="A0A2N9HZW1"/>
<dbReference type="Pfam" id="PF24924">
    <property type="entry name" value="DUF7745"/>
    <property type="match status" value="1"/>
</dbReference>
<accession>A0A2N9HZW1</accession>
<dbReference type="InterPro" id="IPR056647">
    <property type="entry name" value="DUF7745"/>
</dbReference>
<evidence type="ECO:0000313" key="3">
    <source>
        <dbReference type="EMBL" id="SPD17161.1"/>
    </source>
</evidence>
<organism evidence="3">
    <name type="scientific">Fagus sylvatica</name>
    <name type="common">Beechnut</name>
    <dbReference type="NCBI Taxonomy" id="28930"/>
    <lineage>
        <taxon>Eukaryota</taxon>
        <taxon>Viridiplantae</taxon>
        <taxon>Streptophyta</taxon>
        <taxon>Embryophyta</taxon>
        <taxon>Tracheophyta</taxon>
        <taxon>Spermatophyta</taxon>
        <taxon>Magnoliopsida</taxon>
        <taxon>eudicotyledons</taxon>
        <taxon>Gunneridae</taxon>
        <taxon>Pentapetalae</taxon>
        <taxon>rosids</taxon>
        <taxon>fabids</taxon>
        <taxon>Fagales</taxon>
        <taxon>Fagaceae</taxon>
        <taxon>Fagus</taxon>
    </lineage>
</organism>
<proteinExistence type="predicted"/>
<feature type="domain" description="DUF7745" evidence="2">
    <location>
        <begin position="52"/>
        <end position="194"/>
    </location>
</feature>
<gene>
    <name evidence="3" type="ORF">FSB_LOCUS45043</name>
</gene>
<name>A0A2N9HZW1_FAGSY</name>
<dbReference type="EMBL" id="OIVN01004408">
    <property type="protein sequence ID" value="SPD17161.1"/>
    <property type="molecule type" value="Genomic_DNA"/>
</dbReference>
<protein>
    <recommendedName>
        <fullName evidence="2">DUF7745 domain-containing protein</fullName>
    </recommendedName>
</protein>
<sequence>MGFACVTFPGHLCTSRFPGRARVSGPVLDLQAWISETWRKANISLDLLTKIDLGVIPLVFSEGRSIIPAILCETVRSLSYCRRQGEGVPMFCTQLLQLWFCSHLRHFYRLQTPYHFERHTVSQTVKIALPFTGNSRDWALYLLDLPLGEWSWKVTWGPAVWRPWTHCALFDGVPLPGVWGCTGYYPSLALRQFGGVQYPPRLGDLDAVTFDYIPTYLGGNVCAKILSDPLQLGPRAKTLRQEVHFSYHTQLSDRQELLRSSRNLSQKMTPWHKEHSDGLRSQDHILRTQARLCARPVPLENRVFLTRNKLIREPGHVRKEDTFMHDVELSDRQDFIRSSRNPDRKTALKRTKNTPVASVRGAISHKSKLGFPANPEPCKSRQRKLSNGTKNVENLTSGARVFPARNKLIYEPGCVGKITTPATSWNSRFAESIPRLIGIFTGKVHENSSDTPTSGSHNSLIRTPIHANFIPLERGRRELSGDMLHDPF</sequence>
<evidence type="ECO:0000259" key="2">
    <source>
        <dbReference type="Pfam" id="PF24924"/>
    </source>
</evidence>
<reference evidence="3" key="1">
    <citation type="submission" date="2018-02" db="EMBL/GenBank/DDBJ databases">
        <authorList>
            <person name="Cohen D.B."/>
            <person name="Kent A.D."/>
        </authorList>
    </citation>
    <scope>NUCLEOTIDE SEQUENCE</scope>
</reference>
<feature type="region of interest" description="Disordered" evidence="1">
    <location>
        <begin position="367"/>
        <end position="388"/>
    </location>
</feature>
<dbReference type="PANTHER" id="PTHR48200">
    <property type="entry name" value="PROTEIN, PUTATIVE-RELATED"/>
    <property type="match status" value="1"/>
</dbReference>
<dbReference type="PANTHER" id="PTHR48200:SF1">
    <property type="entry name" value="AMINOTRANSFERASE-LIKE PLANT MOBILE DOMAIN-CONTAINING PROTEIN"/>
    <property type="match status" value="1"/>
</dbReference>
<evidence type="ECO:0000256" key="1">
    <source>
        <dbReference type="SAM" id="MobiDB-lite"/>
    </source>
</evidence>